<proteinExistence type="predicted"/>
<dbReference type="EMBL" id="ATBP01000864">
    <property type="protein sequence ID" value="ETR68679.1"/>
    <property type="molecule type" value="Genomic_DNA"/>
</dbReference>
<dbReference type="InterPro" id="IPR053058">
    <property type="entry name" value="Mulikevirus_tape_measure"/>
</dbReference>
<feature type="region of interest" description="Disordered" evidence="1">
    <location>
        <begin position="487"/>
        <end position="509"/>
    </location>
</feature>
<reference evidence="5" key="1">
    <citation type="submission" date="2012-11" db="EMBL/GenBank/DDBJ databases">
        <authorList>
            <person name="Lucero-Rivera Y.E."/>
            <person name="Tovar-Ramirez D."/>
        </authorList>
    </citation>
    <scope>NUCLEOTIDE SEQUENCE [LARGE SCALE GENOMIC DNA]</scope>
    <source>
        <strain evidence="5">Araruama</strain>
    </source>
</reference>
<name>A0A1V1P1C3_9BACT</name>
<gene>
    <name evidence="4" type="ORF">OMM_04421</name>
</gene>
<sequence length="509" mass="54781">MAMRVETRFTARDQSLNKVIKNNTRAMTLFGKRTEAAFNRASRSGRGFGDVMKGVLGAAIVQRGIGLLKEGLIGVVNATRQIEDATASFTPLMGSAEKAAKLVARLNKEAATTPFQFEGIASVAKQLLPSMNGDIERTAETFRMLGDTAGGNIQKLESITRGFNKALLKGKPDMEALNMIAEAGVPIFQEMAKTMGVSKAQLFEMSKQGKLTNAALEQTFKNMTAEGGIFYKGMEIASQTLSGKISTLKDTISITAGTLGQEFLPQMKQGIDKVIAITQATGDWLIENKELIMKMFKFLGLLIKFSPVIIGLIAAWKAYAAVQAIVNALAAANPIGLIIIAIGILIGLIVVAIRHWDEFGAAMMFILNFMIPGLGTVISLVKTFASRWDEVTAAFKNGGILEGLKMIGKVFLDAVLFPFQQFLGLLAKIPGVDKFIKPAVTALENFREKGLGAEIKNTNNIEAPNQKQAASQNGRFQADINFSNMPSGTSINTRKSGSQPINFNGLGAN</sequence>
<evidence type="ECO:0000256" key="1">
    <source>
        <dbReference type="SAM" id="MobiDB-lite"/>
    </source>
</evidence>
<evidence type="ECO:0000313" key="5">
    <source>
        <dbReference type="Proteomes" id="UP000189670"/>
    </source>
</evidence>
<accession>A0A1V1P1C3</accession>
<dbReference type="NCBIfam" id="TIGR02675">
    <property type="entry name" value="tape_meas_nterm"/>
    <property type="match status" value="1"/>
</dbReference>
<evidence type="ECO:0000259" key="3">
    <source>
        <dbReference type="Pfam" id="PF20155"/>
    </source>
</evidence>
<dbReference type="AlphaFoldDB" id="A0A1V1P1C3"/>
<evidence type="ECO:0000256" key="2">
    <source>
        <dbReference type="SAM" id="Phobius"/>
    </source>
</evidence>
<keyword evidence="2" id="KW-1133">Transmembrane helix</keyword>
<dbReference type="PANTHER" id="PTHR38812:SF2">
    <property type="entry name" value="MU-LIKE PROPHAGE FLUMU PROTEIN GP42"/>
    <property type="match status" value="1"/>
</dbReference>
<feature type="transmembrane region" description="Helical" evidence="2">
    <location>
        <begin position="331"/>
        <end position="353"/>
    </location>
</feature>
<keyword evidence="2" id="KW-0472">Membrane</keyword>
<feature type="transmembrane region" description="Helical" evidence="2">
    <location>
        <begin position="298"/>
        <end position="319"/>
    </location>
</feature>
<feature type="compositionally biased region" description="Polar residues" evidence="1">
    <location>
        <begin position="487"/>
        <end position="502"/>
    </location>
</feature>
<dbReference type="Pfam" id="PF20155">
    <property type="entry name" value="TMP_3"/>
    <property type="match status" value="1"/>
</dbReference>
<comment type="caution">
    <text evidence="4">The sequence shown here is derived from an EMBL/GenBank/DDBJ whole genome shotgun (WGS) entry which is preliminary data.</text>
</comment>
<dbReference type="Proteomes" id="UP000189670">
    <property type="component" value="Unassembled WGS sequence"/>
</dbReference>
<evidence type="ECO:0000313" key="4">
    <source>
        <dbReference type="EMBL" id="ETR68679.1"/>
    </source>
</evidence>
<dbReference type="PANTHER" id="PTHR38812">
    <property type="entry name" value="MU-LIKE PROPHAGE FLUMU PROTEIN GP42"/>
    <property type="match status" value="1"/>
</dbReference>
<keyword evidence="2" id="KW-0812">Transmembrane</keyword>
<feature type="transmembrane region" description="Helical" evidence="2">
    <location>
        <begin position="365"/>
        <end position="386"/>
    </location>
</feature>
<organism evidence="4 5">
    <name type="scientific">Candidatus Magnetoglobus multicellularis str. Araruama</name>
    <dbReference type="NCBI Taxonomy" id="890399"/>
    <lineage>
        <taxon>Bacteria</taxon>
        <taxon>Pseudomonadati</taxon>
        <taxon>Thermodesulfobacteriota</taxon>
        <taxon>Desulfobacteria</taxon>
        <taxon>Desulfobacterales</taxon>
        <taxon>Desulfobacteraceae</taxon>
        <taxon>Candidatus Magnetoglobus</taxon>
    </lineage>
</organism>
<feature type="domain" description="Tape measure protein N-terminal" evidence="3">
    <location>
        <begin position="75"/>
        <end position="259"/>
    </location>
</feature>
<dbReference type="InterPro" id="IPR013491">
    <property type="entry name" value="Tape_meas_N"/>
</dbReference>
<protein>
    <recommendedName>
        <fullName evidence="3">Tape measure protein N-terminal domain-containing protein</fullName>
    </recommendedName>
</protein>